<dbReference type="AlphaFoldDB" id="A0A511N3X5"/>
<proteinExistence type="predicted"/>
<evidence type="ECO:0000313" key="2">
    <source>
        <dbReference type="Proteomes" id="UP000321306"/>
    </source>
</evidence>
<dbReference type="Proteomes" id="UP000321306">
    <property type="component" value="Unassembled WGS sequence"/>
</dbReference>
<sequence length="78" mass="9292">MKRMTEGEWQQWQRACLQSARAFGRSISTTEMEQLAERMGCIPPHYPPTPEEMTAQMLRNQQSTYHVRKKGKRKFFRS</sequence>
<keyword evidence="2" id="KW-1185">Reference proteome</keyword>
<comment type="caution">
    <text evidence="1">The sequence shown here is derived from an EMBL/GenBank/DDBJ whole genome shotgun (WGS) entry which is preliminary data.</text>
</comment>
<evidence type="ECO:0000313" key="1">
    <source>
        <dbReference type="EMBL" id="GEM47197.1"/>
    </source>
</evidence>
<dbReference type="EMBL" id="BJXB01000012">
    <property type="protein sequence ID" value="GEM47197.1"/>
    <property type="molecule type" value="Genomic_DNA"/>
</dbReference>
<organism evidence="1 2">
    <name type="scientific">Deinococcus cellulosilyticus (strain DSM 18568 / NBRC 106333 / KACC 11606 / 5516J-15)</name>
    <dbReference type="NCBI Taxonomy" id="1223518"/>
    <lineage>
        <taxon>Bacteria</taxon>
        <taxon>Thermotogati</taxon>
        <taxon>Deinococcota</taxon>
        <taxon>Deinococci</taxon>
        <taxon>Deinococcales</taxon>
        <taxon>Deinococcaceae</taxon>
        <taxon>Deinococcus</taxon>
    </lineage>
</organism>
<accession>A0A511N3X5</accession>
<name>A0A511N3X5_DEIC1</name>
<protein>
    <submittedName>
        <fullName evidence="1">Uncharacterized protein</fullName>
    </submittedName>
</protein>
<gene>
    <name evidence="1" type="ORF">DC3_28320</name>
</gene>
<reference evidence="1 2" key="1">
    <citation type="submission" date="2019-07" db="EMBL/GenBank/DDBJ databases">
        <title>Whole genome shotgun sequence of Deinococcus cellulosilyticus NBRC 106333.</title>
        <authorList>
            <person name="Hosoyama A."/>
            <person name="Uohara A."/>
            <person name="Ohji S."/>
            <person name="Ichikawa N."/>
        </authorList>
    </citation>
    <scope>NUCLEOTIDE SEQUENCE [LARGE SCALE GENOMIC DNA]</scope>
    <source>
        <strain evidence="1 2">NBRC 106333</strain>
    </source>
</reference>